<accession>A0A514DHS7</accession>
<protein>
    <submittedName>
        <fullName evidence="1">ParB-like nuclease domain protein</fullName>
    </submittedName>
</protein>
<dbReference type="SUPFAM" id="SSF110849">
    <property type="entry name" value="ParB/Sulfiredoxin"/>
    <property type="match status" value="1"/>
</dbReference>
<gene>
    <name evidence="1" type="primary">96</name>
    <name evidence="1" type="ORF">PBI_MARGAERY_97</name>
</gene>
<dbReference type="Proteomes" id="UP000315956">
    <property type="component" value="Segment"/>
</dbReference>
<proteinExistence type="predicted"/>
<dbReference type="EMBL" id="MK937606">
    <property type="protein sequence ID" value="QDH93154.1"/>
    <property type="molecule type" value="Genomic_DNA"/>
</dbReference>
<keyword evidence="2" id="KW-1185">Reference proteome</keyword>
<dbReference type="RefSeq" id="YP_010751197.1">
    <property type="nucleotide sequence ID" value="NC_073366.1"/>
</dbReference>
<reference evidence="1 2" key="1">
    <citation type="submission" date="2019-05" db="EMBL/GenBank/DDBJ databases">
        <authorList>
            <person name="Stoner T.H."/>
            <person name="Aull H.G."/>
            <person name="Divens A.M."/>
            <person name="Zack K."/>
            <person name="Garlena R.A."/>
            <person name="Russell D.A."/>
            <person name="Pope W.H."/>
            <person name="Jacobs-Sera D."/>
            <person name="Hatfull G.F."/>
        </authorList>
    </citation>
    <scope>NUCLEOTIDE SEQUENCE [LARGE SCALE GENOMIC DNA]</scope>
</reference>
<dbReference type="Gene3D" id="3.90.1530.10">
    <property type="entry name" value="Conserved hypothetical protein from pyrococcus furiosus pfu- 392566-001, ParB domain"/>
    <property type="match status" value="1"/>
</dbReference>
<organism evidence="1 2">
    <name type="scientific">Microbacterium phage Margaery</name>
    <dbReference type="NCBI Taxonomy" id="2591217"/>
    <lineage>
        <taxon>Viruses</taxon>
        <taxon>Duplodnaviria</taxon>
        <taxon>Heunggongvirae</taxon>
        <taxon>Uroviricota</taxon>
        <taxon>Caudoviricetes</taxon>
        <taxon>Hodgkinviridae</taxon>
        <taxon>Margaeryvirus</taxon>
        <taxon>Margaeryvirus margaery</taxon>
    </lineage>
</organism>
<dbReference type="KEGG" id="vg:80004860"/>
<evidence type="ECO:0000313" key="2">
    <source>
        <dbReference type="Proteomes" id="UP000315956"/>
    </source>
</evidence>
<dbReference type="GeneID" id="80004860"/>
<name>A0A514DHS7_9CAUD</name>
<sequence>MRDVTDDARTTQWLPLDDLIPDPRNPRKHDRSMIGDSISRFGYIEPIVRDDRTGYIISGHGRALTLRRMREQSQMPPDGVSIDATGAWLVPVTTGWASKDDAEAAGALVVLNRAVENGDWNPERLRDLLEEMRDTEGAFTGIGYDADEIRGLLGEAKARDTTKNTRKTPSLTDYAEKYEEEGGRLIVLDYTGLEYDDASAGIKIIRERHGAENASAALLAHLEETYGGES</sequence>
<evidence type="ECO:0000313" key="1">
    <source>
        <dbReference type="EMBL" id="QDH93154.1"/>
    </source>
</evidence>
<dbReference type="InterPro" id="IPR036086">
    <property type="entry name" value="ParB/Sulfiredoxin_sf"/>
</dbReference>